<reference evidence="1 3" key="1">
    <citation type="submission" date="2015-11" db="EMBL/GenBank/DDBJ databases">
        <title>The limits of bacterial species coexistence and the symbiotic plasmid transference in sympatric Rhizobium populations.</title>
        <authorList>
            <person name="Perez-Carrascal O.M."/>
            <person name="VanInsberghe D."/>
            <person name="Juarez S."/>
            <person name="Polz M.F."/>
            <person name="Vinuesa P."/>
            <person name="Gonzalez V."/>
        </authorList>
    </citation>
    <scope>NUCLEOTIDE SEQUENCE [LARGE SCALE GENOMIC DNA]</scope>
    <source>
        <strain evidence="1 3">N771</strain>
        <plasmid evidence="1 3">pRphaN771c</plasmid>
    </source>
</reference>
<geneLocation type="plasmid" evidence="1 3">
    <name>pRphaN771c</name>
</geneLocation>
<dbReference type="RefSeq" id="WP_064826238.1">
    <property type="nucleotide sequence ID" value="NZ_CP013534.1"/>
</dbReference>
<organism evidence="2 4">
    <name type="scientific">Rhizobium phaseoli</name>
    <dbReference type="NCBI Taxonomy" id="396"/>
    <lineage>
        <taxon>Bacteria</taxon>
        <taxon>Pseudomonadati</taxon>
        <taxon>Pseudomonadota</taxon>
        <taxon>Alphaproteobacteria</taxon>
        <taxon>Hyphomicrobiales</taxon>
        <taxon>Rhizobiaceae</taxon>
        <taxon>Rhizobium/Agrobacterium group</taxon>
        <taxon>Rhizobium</taxon>
    </lineage>
</organism>
<evidence type="ECO:0000313" key="4">
    <source>
        <dbReference type="Proteomes" id="UP000540266"/>
    </source>
</evidence>
<dbReference type="InterPro" id="IPR025701">
    <property type="entry name" value="UBQ-conjugat_E2_E"/>
</dbReference>
<dbReference type="EMBL" id="CP064934">
    <property type="protein sequence ID" value="QPK12072.1"/>
    <property type="molecule type" value="Genomic_DNA"/>
</dbReference>
<proteinExistence type="predicted"/>
<evidence type="ECO:0000313" key="2">
    <source>
        <dbReference type="EMBL" id="QPK12072.1"/>
    </source>
</evidence>
<evidence type="ECO:0000313" key="3">
    <source>
        <dbReference type="Proteomes" id="UP000078551"/>
    </source>
</evidence>
<keyword evidence="2" id="KW-0614">Plasmid</keyword>
<dbReference type="AlphaFoldDB" id="A0A192TJN8"/>
<dbReference type="Pfam" id="PF14462">
    <property type="entry name" value="Prok-E2_E"/>
    <property type="match status" value="1"/>
</dbReference>
<evidence type="ECO:0008006" key="5">
    <source>
        <dbReference type="Google" id="ProtNLM"/>
    </source>
</evidence>
<dbReference type="EMBL" id="CP013571">
    <property type="protein sequence ID" value="ANL87767.1"/>
    <property type="molecule type" value="Genomic_DNA"/>
</dbReference>
<dbReference type="Proteomes" id="UP000540266">
    <property type="component" value="Plasmid pBS3c"/>
</dbReference>
<evidence type="ECO:0000313" key="1">
    <source>
        <dbReference type="EMBL" id="ANL87767.1"/>
    </source>
</evidence>
<keyword evidence="3" id="KW-1185">Reference proteome</keyword>
<sequence length="126" mass="14258">MSFLPAADRAYLVEKGIAYEEKQDGVVKGVILKGRRLPDSRFDSAAADILIQLPTSYPDVAPDMFYLLPWVKLQNGGRYPNAANVAHNFAGQSWQRWSRHNNEWRPGIDGIWTMIKRVEDALEKAA</sequence>
<reference evidence="2 4" key="2">
    <citation type="submission" date="2020-11" db="EMBL/GenBank/DDBJ databases">
        <title>Indigenous Rhizobia Nodulating Common beans in Western Kenya.</title>
        <authorList>
            <person name="Wekesa C.S."/>
            <person name="Oelmueller R."/>
            <person name="Furch A.C."/>
        </authorList>
    </citation>
    <scope>NUCLEOTIDE SEQUENCE [LARGE SCALE GENOMIC DNA]</scope>
    <source>
        <strain evidence="4">BS3</strain>
        <strain evidence="2">S3</strain>
        <plasmid evidence="2 4">pBS3c</plasmid>
    </source>
</reference>
<dbReference type="Proteomes" id="UP000078551">
    <property type="component" value="Plasmid pRphaN771c"/>
</dbReference>
<gene>
    <name evidence="1" type="ORF">AMC81_PC00292</name>
    <name evidence="2" type="ORF">HER27_025660</name>
</gene>
<accession>A0A192TJN8</accession>
<protein>
    <recommendedName>
        <fullName evidence="5">E2 family protein E</fullName>
    </recommendedName>
</protein>
<geneLocation type="plasmid" evidence="2 4">
    <name>pBS3c</name>
</geneLocation>
<dbReference type="GeneID" id="45960256"/>
<name>A0A192TJN8_9HYPH</name>